<accession>A0A3B1APW7</accession>
<name>A0A3B1APW7_9ZZZZ</name>
<dbReference type="AlphaFoldDB" id="A0A3B1APW7"/>
<reference evidence="1" key="1">
    <citation type="submission" date="2018-06" db="EMBL/GenBank/DDBJ databases">
        <authorList>
            <person name="Zhirakovskaya E."/>
        </authorList>
    </citation>
    <scope>NUCLEOTIDE SEQUENCE</scope>
</reference>
<evidence type="ECO:0000313" key="1">
    <source>
        <dbReference type="EMBL" id="VAX01933.1"/>
    </source>
</evidence>
<sequence>MFTWLREKISNYIIRYLHTPVWKYESFSVIKPTIESGFDHKSIHWERKESSPEKNGAA</sequence>
<dbReference type="EMBL" id="UOFW01000004">
    <property type="protein sequence ID" value="VAX01933.1"/>
    <property type="molecule type" value="Genomic_DNA"/>
</dbReference>
<gene>
    <name evidence="1" type="ORF">MNBD_ALPHA03-2097</name>
</gene>
<protein>
    <submittedName>
        <fullName evidence="1">Uncharacterized protein</fullName>
    </submittedName>
</protein>
<organism evidence="1">
    <name type="scientific">hydrothermal vent metagenome</name>
    <dbReference type="NCBI Taxonomy" id="652676"/>
    <lineage>
        <taxon>unclassified sequences</taxon>
        <taxon>metagenomes</taxon>
        <taxon>ecological metagenomes</taxon>
    </lineage>
</organism>
<proteinExistence type="predicted"/>